<accession>S9Q8A9</accession>
<comment type="caution">
    <text evidence="8">The sequence shown here is derived from an EMBL/GenBank/DDBJ whole genome shotgun (WGS) entry which is preliminary data.</text>
</comment>
<evidence type="ECO:0000256" key="6">
    <source>
        <dbReference type="SAM" id="MobiDB-lite"/>
    </source>
</evidence>
<dbReference type="GO" id="GO:0004601">
    <property type="term" value="F:peroxidase activity"/>
    <property type="evidence" value="ECO:0007669"/>
    <property type="project" value="UniProtKB-KW"/>
</dbReference>
<dbReference type="PIRSF" id="PIRSF000303">
    <property type="entry name" value="Glutathion_perox"/>
    <property type="match status" value="1"/>
</dbReference>
<sequence>MKPPPGALFSKAHSRPESHAMIRIAILILALLALPAQAAQGFRFDDIDGGTLSLEQWRGQPVLVVNTASRCAFTRQYDGLQALYDRYRDRGLVVLAVPSNDFKQELGDEAAVKDFCAVNFDLDLPMTTITRVTGDAAHPLYRWLAARGFEPAWNFNKALIGPDGALVETWGSTTRPTSRRPITDRIEPLLD</sequence>
<dbReference type="PANTHER" id="PTHR11592">
    <property type="entry name" value="GLUTATHIONE PEROXIDASE"/>
    <property type="match status" value="1"/>
</dbReference>
<dbReference type="Proteomes" id="UP000015347">
    <property type="component" value="Unassembled WGS sequence"/>
</dbReference>
<dbReference type="PROSITE" id="PS51352">
    <property type="entry name" value="THIOREDOXIN_2"/>
    <property type="match status" value="1"/>
</dbReference>
<dbReference type="PANTHER" id="PTHR11592:SF78">
    <property type="entry name" value="GLUTATHIONE PEROXIDASE"/>
    <property type="match status" value="1"/>
</dbReference>
<evidence type="ECO:0000313" key="8">
    <source>
        <dbReference type="EMBL" id="EPX76252.1"/>
    </source>
</evidence>
<dbReference type="STRING" id="1123237.Salmuc_02590"/>
<keyword evidence="3 5" id="KW-0560">Oxidoreductase</keyword>
<dbReference type="eggNOG" id="COG0386">
    <property type="taxonomic scope" value="Bacteria"/>
</dbReference>
<dbReference type="InterPro" id="IPR013766">
    <property type="entry name" value="Thioredoxin_domain"/>
</dbReference>
<feature type="region of interest" description="Disordered" evidence="6">
    <location>
        <begin position="171"/>
        <end position="191"/>
    </location>
</feature>
<dbReference type="PROSITE" id="PS51355">
    <property type="entry name" value="GLUTATHIONE_PEROXID_3"/>
    <property type="match status" value="1"/>
</dbReference>
<evidence type="ECO:0000259" key="7">
    <source>
        <dbReference type="PROSITE" id="PS51352"/>
    </source>
</evidence>
<dbReference type="HOGENOM" id="CLU_029507_1_3_5"/>
<proteinExistence type="inferred from homology"/>
<keyword evidence="9" id="KW-1185">Reference proteome</keyword>
<evidence type="ECO:0000256" key="2">
    <source>
        <dbReference type="ARBA" id="ARBA00022559"/>
    </source>
</evidence>
<dbReference type="Gene3D" id="3.40.30.10">
    <property type="entry name" value="Glutaredoxin"/>
    <property type="match status" value="1"/>
</dbReference>
<gene>
    <name evidence="8" type="ORF">Salmuc_02590</name>
</gene>
<dbReference type="SUPFAM" id="SSF52833">
    <property type="entry name" value="Thioredoxin-like"/>
    <property type="match status" value="1"/>
</dbReference>
<reference evidence="9" key="1">
    <citation type="journal article" date="2014" name="Stand. Genomic Sci.">
        <title>Genome sequence of the exopolysaccharide-producing Salipiger mucosus type strain (DSM 16094(T)), a moderately halophilic member of the Roseobacter clade.</title>
        <authorList>
            <person name="Riedel T."/>
            <person name="Spring S."/>
            <person name="Fiebig A."/>
            <person name="Petersen J."/>
            <person name="Kyrpides N.C."/>
            <person name="Goker M."/>
            <person name="Klenk H.P."/>
        </authorList>
    </citation>
    <scope>NUCLEOTIDE SEQUENCE [LARGE SCALE GENOMIC DNA]</scope>
    <source>
        <strain evidence="9">DSM 16094</strain>
    </source>
</reference>
<dbReference type="InterPro" id="IPR036249">
    <property type="entry name" value="Thioredoxin-like_sf"/>
</dbReference>
<evidence type="ECO:0000313" key="9">
    <source>
        <dbReference type="Proteomes" id="UP000015347"/>
    </source>
</evidence>
<keyword evidence="2 5" id="KW-0575">Peroxidase</keyword>
<dbReference type="AlphaFoldDB" id="S9Q8A9"/>
<feature type="domain" description="Thioredoxin" evidence="7">
    <location>
        <begin position="33"/>
        <end position="191"/>
    </location>
</feature>
<evidence type="ECO:0000256" key="5">
    <source>
        <dbReference type="RuleBase" id="RU000499"/>
    </source>
</evidence>
<dbReference type="Pfam" id="PF00255">
    <property type="entry name" value="GSHPx"/>
    <property type="match status" value="1"/>
</dbReference>
<dbReference type="CDD" id="cd00340">
    <property type="entry name" value="GSH_Peroxidase"/>
    <property type="match status" value="1"/>
</dbReference>
<dbReference type="InterPro" id="IPR029759">
    <property type="entry name" value="GPX_AS"/>
</dbReference>
<evidence type="ECO:0000256" key="4">
    <source>
        <dbReference type="PIRSR" id="PIRSR000303-1"/>
    </source>
</evidence>
<feature type="compositionally biased region" description="Basic and acidic residues" evidence="6">
    <location>
        <begin position="181"/>
        <end position="191"/>
    </location>
</feature>
<evidence type="ECO:0000256" key="3">
    <source>
        <dbReference type="ARBA" id="ARBA00023002"/>
    </source>
</evidence>
<comment type="similarity">
    <text evidence="1 5">Belongs to the glutathione peroxidase family.</text>
</comment>
<name>S9Q8A9_9RHOB</name>
<dbReference type="GO" id="GO:0034599">
    <property type="term" value="P:cellular response to oxidative stress"/>
    <property type="evidence" value="ECO:0007669"/>
    <property type="project" value="TreeGrafter"/>
</dbReference>
<dbReference type="PRINTS" id="PR01011">
    <property type="entry name" value="GLUTPROXDASE"/>
</dbReference>
<dbReference type="EMBL" id="APVH01000057">
    <property type="protein sequence ID" value="EPX76252.1"/>
    <property type="molecule type" value="Genomic_DNA"/>
</dbReference>
<evidence type="ECO:0000256" key="1">
    <source>
        <dbReference type="ARBA" id="ARBA00006926"/>
    </source>
</evidence>
<dbReference type="PROSITE" id="PS00460">
    <property type="entry name" value="GLUTATHIONE_PEROXID_1"/>
    <property type="match status" value="1"/>
</dbReference>
<organism evidence="8 9">
    <name type="scientific">Salipiger mucosus DSM 16094</name>
    <dbReference type="NCBI Taxonomy" id="1123237"/>
    <lineage>
        <taxon>Bacteria</taxon>
        <taxon>Pseudomonadati</taxon>
        <taxon>Pseudomonadota</taxon>
        <taxon>Alphaproteobacteria</taxon>
        <taxon>Rhodobacterales</taxon>
        <taxon>Roseobacteraceae</taxon>
        <taxon>Salipiger</taxon>
    </lineage>
</organism>
<protein>
    <recommendedName>
        <fullName evidence="5">Glutathione peroxidase</fullName>
    </recommendedName>
</protein>
<feature type="active site" evidence="4">
    <location>
        <position position="71"/>
    </location>
</feature>
<dbReference type="InterPro" id="IPR000889">
    <property type="entry name" value="Glutathione_peroxidase"/>
</dbReference>